<reference evidence="6 7" key="1">
    <citation type="submission" date="2014-04" db="EMBL/GenBank/DDBJ databases">
        <authorList>
            <consortium name="DOE Joint Genome Institute"/>
            <person name="Kuo A."/>
            <person name="Tarkka M."/>
            <person name="Buscot F."/>
            <person name="Kohler A."/>
            <person name="Nagy L.G."/>
            <person name="Floudas D."/>
            <person name="Copeland A."/>
            <person name="Barry K.W."/>
            <person name="Cichocki N."/>
            <person name="Veneault-Fourrey C."/>
            <person name="LaButti K."/>
            <person name="Lindquist E.A."/>
            <person name="Lipzen A."/>
            <person name="Lundell T."/>
            <person name="Morin E."/>
            <person name="Murat C."/>
            <person name="Sun H."/>
            <person name="Tunlid A."/>
            <person name="Henrissat B."/>
            <person name="Grigoriev I.V."/>
            <person name="Hibbett D.S."/>
            <person name="Martin F."/>
            <person name="Nordberg H.P."/>
            <person name="Cantor M.N."/>
            <person name="Hua S.X."/>
        </authorList>
    </citation>
    <scope>NUCLEOTIDE SEQUENCE [LARGE SCALE GENOMIC DNA]</scope>
    <source>
        <strain evidence="6 7">F 1598</strain>
    </source>
</reference>
<evidence type="ECO:0000256" key="1">
    <source>
        <dbReference type="ARBA" id="ARBA00010458"/>
    </source>
</evidence>
<keyword evidence="3" id="KW-0378">Hydrolase</keyword>
<keyword evidence="2" id="KW-0677">Repeat</keyword>
<feature type="domain" description="HotDog ACOT-type" evidence="5">
    <location>
        <begin position="331"/>
        <end position="448"/>
    </location>
</feature>
<evidence type="ECO:0000256" key="3">
    <source>
        <dbReference type="ARBA" id="ARBA00022801"/>
    </source>
</evidence>
<keyword evidence="4" id="KW-0809">Transit peptide</keyword>
<dbReference type="CDD" id="cd03442">
    <property type="entry name" value="BFIT_BACH"/>
    <property type="match status" value="2"/>
</dbReference>
<reference evidence="7" key="2">
    <citation type="submission" date="2015-01" db="EMBL/GenBank/DDBJ databases">
        <title>Evolutionary Origins and Diversification of the Mycorrhizal Mutualists.</title>
        <authorList>
            <consortium name="DOE Joint Genome Institute"/>
            <consortium name="Mycorrhizal Genomics Consortium"/>
            <person name="Kohler A."/>
            <person name="Kuo A."/>
            <person name="Nagy L.G."/>
            <person name="Floudas D."/>
            <person name="Copeland A."/>
            <person name="Barry K.W."/>
            <person name="Cichocki N."/>
            <person name="Veneault-Fourrey C."/>
            <person name="LaButti K."/>
            <person name="Lindquist E.A."/>
            <person name="Lipzen A."/>
            <person name="Lundell T."/>
            <person name="Morin E."/>
            <person name="Murat C."/>
            <person name="Riley R."/>
            <person name="Ohm R."/>
            <person name="Sun H."/>
            <person name="Tunlid A."/>
            <person name="Henrissat B."/>
            <person name="Grigoriev I.V."/>
            <person name="Hibbett D.S."/>
            <person name="Martin F."/>
        </authorList>
    </citation>
    <scope>NUCLEOTIDE SEQUENCE [LARGE SCALE GENOMIC DNA]</scope>
    <source>
        <strain evidence="7">F 1598</strain>
    </source>
</reference>
<evidence type="ECO:0000256" key="2">
    <source>
        <dbReference type="ARBA" id="ARBA00022737"/>
    </source>
</evidence>
<dbReference type="GO" id="GO:0047617">
    <property type="term" value="F:fatty acyl-CoA hydrolase activity"/>
    <property type="evidence" value="ECO:0007669"/>
    <property type="project" value="TreeGrafter"/>
</dbReference>
<feature type="domain" description="HotDog ACOT-type" evidence="5">
    <location>
        <begin position="126"/>
        <end position="251"/>
    </location>
</feature>
<dbReference type="InterPro" id="IPR006683">
    <property type="entry name" value="Thioestr_dom"/>
</dbReference>
<gene>
    <name evidence="6" type="ORF">PILCRDRAFT_825385</name>
</gene>
<dbReference type="GO" id="GO:0006637">
    <property type="term" value="P:acyl-CoA metabolic process"/>
    <property type="evidence" value="ECO:0007669"/>
    <property type="project" value="TreeGrafter"/>
</dbReference>
<dbReference type="Proteomes" id="UP000054166">
    <property type="component" value="Unassembled WGS sequence"/>
</dbReference>
<dbReference type="InterPro" id="IPR033120">
    <property type="entry name" value="HOTDOG_ACOT"/>
</dbReference>
<proteinExistence type="inferred from homology"/>
<organism evidence="6 7">
    <name type="scientific">Piloderma croceum (strain F 1598)</name>
    <dbReference type="NCBI Taxonomy" id="765440"/>
    <lineage>
        <taxon>Eukaryota</taxon>
        <taxon>Fungi</taxon>
        <taxon>Dikarya</taxon>
        <taxon>Basidiomycota</taxon>
        <taxon>Agaricomycotina</taxon>
        <taxon>Agaricomycetes</taxon>
        <taxon>Agaricomycetidae</taxon>
        <taxon>Atheliales</taxon>
        <taxon>Atheliaceae</taxon>
        <taxon>Piloderma</taxon>
    </lineage>
</organism>
<sequence length="489" mass="54975">MSRASGFALHNMHVLGLRPQWLLQRSPIIRKSAFVRHVATAASSSTETKAAEETQDIIALDRLLKAVRKRSNPAYHSIVPMRTPMLWSEAILASLEHHSASRDARPPSPPPYPLAERHMYDSYTELLLPFASNQGLLDQYTNASGGIRTGKLMEHLDSLAGSIAYKHMLGPGVEKLGTIQQRGFYIVTASVDRLDMLAPLHPVRDLRLSGQVVYTGRSSMEVAVRMEAMEKDGTEETIMLGRFSMVCRDANTQRAREVNSLITSTPEEKALFAMGEGLKQGRQSLALRSLSRVPPTSVEAQDLHSFYLKYGQDDHQSPETAECEKERVWMGDTYLEKTMLMFPQERNVHQKIFGGYLMRLAYELGFTNATLFTRSPIRFLSLDGISFAKPVPIGSILRLTSHILHTGSSPHFPTLVHVGVQANVVDVKTGFEQTTNDFRLTWCRDGSEPLSRKVVPKTYKEAMLWLEGKRALEMGAEIRELRRRPDEEI</sequence>
<dbReference type="AlphaFoldDB" id="A0A0C3BJ73"/>
<keyword evidence="7" id="KW-1185">Reference proteome</keyword>
<name>A0A0C3BJ73_PILCF</name>
<dbReference type="PANTHER" id="PTHR12655:SF0">
    <property type="entry name" value="ACYL-COENZYME A THIOESTERASE 9, MITOCHONDRIAL"/>
    <property type="match status" value="1"/>
</dbReference>
<evidence type="ECO:0000259" key="5">
    <source>
        <dbReference type="PROSITE" id="PS51770"/>
    </source>
</evidence>
<dbReference type="EMBL" id="KN833025">
    <property type="protein sequence ID" value="KIM77422.1"/>
    <property type="molecule type" value="Genomic_DNA"/>
</dbReference>
<dbReference type="OrthoDB" id="331699at2759"/>
<dbReference type="STRING" id="765440.A0A0C3BJ73"/>
<evidence type="ECO:0000256" key="4">
    <source>
        <dbReference type="ARBA" id="ARBA00022946"/>
    </source>
</evidence>
<dbReference type="InParanoid" id="A0A0C3BJ73"/>
<accession>A0A0C3BJ73</accession>
<dbReference type="Pfam" id="PF03061">
    <property type="entry name" value="4HBT"/>
    <property type="match status" value="1"/>
</dbReference>
<comment type="similarity">
    <text evidence="1">Belongs to the acyl coenzyme A hydrolase family.</text>
</comment>
<dbReference type="Gene3D" id="3.10.129.10">
    <property type="entry name" value="Hotdog Thioesterase"/>
    <property type="match status" value="2"/>
</dbReference>
<protein>
    <recommendedName>
        <fullName evidence="5">HotDog ACOT-type domain-containing protein</fullName>
    </recommendedName>
</protein>
<evidence type="ECO:0000313" key="6">
    <source>
        <dbReference type="EMBL" id="KIM77422.1"/>
    </source>
</evidence>
<dbReference type="InterPro" id="IPR029069">
    <property type="entry name" value="HotDog_dom_sf"/>
</dbReference>
<dbReference type="SUPFAM" id="SSF54637">
    <property type="entry name" value="Thioesterase/thiol ester dehydrase-isomerase"/>
    <property type="match status" value="2"/>
</dbReference>
<dbReference type="HOGENOM" id="CLU_032862_0_0_1"/>
<dbReference type="GO" id="GO:0005739">
    <property type="term" value="C:mitochondrion"/>
    <property type="evidence" value="ECO:0007669"/>
    <property type="project" value="TreeGrafter"/>
</dbReference>
<evidence type="ECO:0000313" key="7">
    <source>
        <dbReference type="Proteomes" id="UP000054166"/>
    </source>
</evidence>
<dbReference type="PROSITE" id="PS51770">
    <property type="entry name" value="HOTDOG_ACOT"/>
    <property type="match status" value="2"/>
</dbReference>
<dbReference type="PANTHER" id="PTHR12655">
    <property type="entry name" value="ACYL-COA THIOESTERASE"/>
    <property type="match status" value="1"/>
</dbReference>